<sequence>MSQIVFYGFEFSEIVAMSPPGAPGSVKRCSFLAKNVKFQAKPHTKLQNKIDTLQIICRPFLYLHSETATDL</sequence>
<proteinExistence type="predicted"/>
<dbReference type="EMBL" id="PUBV01000010">
    <property type="protein sequence ID" value="PWB07753.1"/>
    <property type="molecule type" value="Genomic_DNA"/>
</dbReference>
<dbReference type="AlphaFoldDB" id="A0A2V1ISS9"/>
<organism evidence="1 2">
    <name type="scientific">Paramuribaculum intestinale</name>
    <dbReference type="NCBI Taxonomy" id="2094151"/>
    <lineage>
        <taxon>Bacteria</taxon>
        <taxon>Pseudomonadati</taxon>
        <taxon>Bacteroidota</taxon>
        <taxon>Bacteroidia</taxon>
        <taxon>Bacteroidales</taxon>
        <taxon>Muribaculaceae</taxon>
        <taxon>Paramuribaculum</taxon>
    </lineage>
</organism>
<name>A0A2V1ISS9_9BACT</name>
<keyword evidence="2" id="KW-1185">Reference proteome</keyword>
<evidence type="ECO:0000313" key="1">
    <source>
        <dbReference type="EMBL" id="PWB07753.1"/>
    </source>
</evidence>
<comment type="caution">
    <text evidence="1">The sequence shown here is derived from an EMBL/GenBank/DDBJ whole genome shotgun (WGS) entry which is preliminary data.</text>
</comment>
<dbReference type="Proteomes" id="UP000244925">
    <property type="component" value="Unassembled WGS sequence"/>
</dbReference>
<accession>A0A2V1ISS9</accession>
<protein>
    <submittedName>
        <fullName evidence="1">Uncharacterized protein</fullName>
    </submittedName>
</protein>
<gene>
    <name evidence="1" type="ORF">C5O25_06355</name>
</gene>
<evidence type="ECO:0000313" key="2">
    <source>
        <dbReference type="Proteomes" id="UP000244925"/>
    </source>
</evidence>
<reference evidence="2" key="1">
    <citation type="submission" date="2018-02" db="EMBL/GenBank/DDBJ databases">
        <authorList>
            <person name="Clavel T."/>
            <person name="Strowig T."/>
        </authorList>
    </citation>
    <scope>NUCLEOTIDE SEQUENCE [LARGE SCALE GENOMIC DNA]</scope>
    <source>
        <strain evidence="2">DSM 100764</strain>
    </source>
</reference>